<comment type="caution">
    <text evidence="1">The sequence shown here is derived from an EMBL/GenBank/DDBJ whole genome shotgun (WGS) entry which is preliminary data.</text>
</comment>
<evidence type="ECO:0000313" key="2">
    <source>
        <dbReference type="Proteomes" id="UP000299102"/>
    </source>
</evidence>
<name>A0A4C1UPL9_EUMVA</name>
<organism evidence="1 2">
    <name type="scientific">Eumeta variegata</name>
    <name type="common">Bagworm moth</name>
    <name type="synonym">Eumeta japonica</name>
    <dbReference type="NCBI Taxonomy" id="151549"/>
    <lineage>
        <taxon>Eukaryota</taxon>
        <taxon>Metazoa</taxon>
        <taxon>Ecdysozoa</taxon>
        <taxon>Arthropoda</taxon>
        <taxon>Hexapoda</taxon>
        <taxon>Insecta</taxon>
        <taxon>Pterygota</taxon>
        <taxon>Neoptera</taxon>
        <taxon>Endopterygota</taxon>
        <taxon>Lepidoptera</taxon>
        <taxon>Glossata</taxon>
        <taxon>Ditrysia</taxon>
        <taxon>Tineoidea</taxon>
        <taxon>Psychidae</taxon>
        <taxon>Oiketicinae</taxon>
        <taxon>Eumeta</taxon>
    </lineage>
</organism>
<dbReference type="EMBL" id="BGZK01000203">
    <property type="protein sequence ID" value="GBP28160.1"/>
    <property type="molecule type" value="Genomic_DNA"/>
</dbReference>
<reference evidence="1 2" key="1">
    <citation type="journal article" date="2019" name="Commun. Biol.">
        <title>The bagworm genome reveals a unique fibroin gene that provides high tensile strength.</title>
        <authorList>
            <person name="Kono N."/>
            <person name="Nakamura H."/>
            <person name="Ohtoshi R."/>
            <person name="Tomita M."/>
            <person name="Numata K."/>
            <person name="Arakawa K."/>
        </authorList>
    </citation>
    <scope>NUCLEOTIDE SEQUENCE [LARGE SCALE GENOMIC DNA]</scope>
</reference>
<proteinExistence type="predicted"/>
<gene>
    <name evidence="1" type="ORF">EVAR_76255_1</name>
</gene>
<protein>
    <submittedName>
        <fullName evidence="1">Uncharacterized protein</fullName>
    </submittedName>
</protein>
<sequence>MQTRPHCAAKIVTANTLGYISSVQSTAEGVITAYYGTTRKIYKNGLFRRNGYPERSRSRADGVDLIRFRARLQRLADHTALPAVIFYQRYVDARSGLWRSATRTRLNERRLPETLVISNALLIWLNFKQQDEHVSTKASAVRASLRLISTISDYYQSDALGIQTWRKLDQSID</sequence>
<dbReference type="Proteomes" id="UP000299102">
    <property type="component" value="Unassembled WGS sequence"/>
</dbReference>
<evidence type="ECO:0000313" key="1">
    <source>
        <dbReference type="EMBL" id="GBP28160.1"/>
    </source>
</evidence>
<dbReference type="AlphaFoldDB" id="A0A4C1UPL9"/>
<accession>A0A4C1UPL9</accession>
<keyword evidence="2" id="KW-1185">Reference proteome</keyword>